<feature type="compositionally biased region" description="Pro residues" evidence="1">
    <location>
        <begin position="122"/>
        <end position="135"/>
    </location>
</feature>
<dbReference type="Proteomes" id="UP000009047">
    <property type="component" value="Chromosome"/>
</dbReference>
<evidence type="ECO:0000313" key="3">
    <source>
        <dbReference type="Proteomes" id="UP000009047"/>
    </source>
</evidence>
<dbReference type="InterPro" id="IPR036388">
    <property type="entry name" value="WH-like_DNA-bd_sf"/>
</dbReference>
<feature type="region of interest" description="Disordered" evidence="1">
    <location>
        <begin position="186"/>
        <end position="210"/>
    </location>
</feature>
<sequence length="451" mass="48177">MISDRNKRAGEPTEALVSIDAWVAANHPPLGSTREKVLSLVAALSRQQAEVTSQQLRLDLGLSQQLLNRHLHGLAREGLLRLVENGPGRPLGVTPTALGLRVAQRLASLPAAEAQPNAAPETAPPPVQSPDPTAPPARILEARGLLGSFLGSLLARLDGRTSGVGPAELRRAVEDTLQHLIPRETPAPSAATEASPPQAMAQPAPAVTPPPAVATSLGQCVGAYCPPRLSPEEAYEEGRLDASCAAQYRGMPWYERTKGFSDVWDRLRRGRTGSLSTFFNGFGPRWEHPNWPDFNKARQMADAAGQDYGQWLARRMDAMTQSGLRDCAPHLLAASPVHQPAAVAPAPSAAPASLENAPYAIDAYNSANPEHVAHAQKLLAGLLQMAPLVFGNDPDGPARMVTEALIRKQLPRQALDLAPEIKARILERHRKGARNSGWSTSASDAPPPIII</sequence>
<dbReference type="HOGENOM" id="CLU_606532_0_0_7"/>
<dbReference type="KEGG" id="dbr:Deba_3045"/>
<evidence type="ECO:0000313" key="2">
    <source>
        <dbReference type="EMBL" id="ADK86398.1"/>
    </source>
</evidence>
<feature type="region of interest" description="Disordered" evidence="1">
    <location>
        <begin position="111"/>
        <end position="137"/>
    </location>
</feature>
<proteinExistence type="predicted"/>
<feature type="compositionally biased region" description="Low complexity" evidence="1">
    <location>
        <begin position="186"/>
        <end position="205"/>
    </location>
</feature>
<dbReference type="Gene3D" id="1.10.10.10">
    <property type="entry name" value="Winged helix-like DNA-binding domain superfamily/Winged helix DNA-binding domain"/>
    <property type="match status" value="1"/>
</dbReference>
<feature type="region of interest" description="Disordered" evidence="1">
    <location>
        <begin position="432"/>
        <end position="451"/>
    </location>
</feature>
<name>E1QLG3_DESB2</name>
<organism evidence="2 3">
    <name type="scientific">Desulfarculus baarsii (strain ATCC 33931 / DSM 2075 / LMG 7858 / VKM B-1802 / 2st14)</name>
    <dbReference type="NCBI Taxonomy" id="644282"/>
    <lineage>
        <taxon>Bacteria</taxon>
        <taxon>Pseudomonadati</taxon>
        <taxon>Thermodesulfobacteriota</taxon>
        <taxon>Desulfarculia</taxon>
        <taxon>Desulfarculales</taxon>
        <taxon>Desulfarculaceae</taxon>
        <taxon>Desulfarculus</taxon>
    </lineage>
</organism>
<evidence type="ECO:0000256" key="1">
    <source>
        <dbReference type="SAM" id="MobiDB-lite"/>
    </source>
</evidence>
<gene>
    <name evidence="2" type="ordered locus">Deba_3045</name>
</gene>
<feature type="compositionally biased region" description="Low complexity" evidence="1">
    <location>
        <begin position="111"/>
        <end position="121"/>
    </location>
</feature>
<dbReference type="AlphaFoldDB" id="E1QLG3"/>
<dbReference type="InterPro" id="IPR036390">
    <property type="entry name" value="WH_DNA-bd_sf"/>
</dbReference>
<dbReference type="SUPFAM" id="SSF46785">
    <property type="entry name" value="Winged helix' DNA-binding domain"/>
    <property type="match status" value="1"/>
</dbReference>
<accession>E1QLG3</accession>
<keyword evidence="3" id="KW-1185">Reference proteome</keyword>
<protein>
    <submittedName>
        <fullName evidence="2">Uncharacterized protein</fullName>
    </submittedName>
</protein>
<reference evidence="2 3" key="1">
    <citation type="journal article" date="2010" name="Stand. Genomic Sci.">
        <title>Complete genome sequence of Desulfarculus baarsii type strain (2st14).</title>
        <authorList>
            <person name="Sun H."/>
            <person name="Spring S."/>
            <person name="Lapidus A."/>
            <person name="Davenport K."/>
            <person name="Del Rio T.G."/>
            <person name="Tice H."/>
            <person name="Nolan M."/>
            <person name="Copeland A."/>
            <person name="Cheng J.F."/>
            <person name="Lucas S."/>
            <person name="Tapia R."/>
            <person name="Goodwin L."/>
            <person name="Pitluck S."/>
            <person name="Ivanova N."/>
            <person name="Pagani I."/>
            <person name="Mavromatis K."/>
            <person name="Ovchinnikova G."/>
            <person name="Pati A."/>
            <person name="Chen A."/>
            <person name="Palaniappan K."/>
            <person name="Hauser L."/>
            <person name="Chang Y.J."/>
            <person name="Jeffries C.D."/>
            <person name="Detter J.C."/>
            <person name="Han C."/>
            <person name="Rohde M."/>
            <person name="Brambilla E."/>
            <person name="Goker M."/>
            <person name="Woyke T."/>
            <person name="Bristow J."/>
            <person name="Eisen J.A."/>
            <person name="Markowitz V."/>
            <person name="Hugenholtz P."/>
            <person name="Kyrpides N.C."/>
            <person name="Klenk H.P."/>
            <person name="Land M."/>
        </authorList>
    </citation>
    <scope>NUCLEOTIDE SEQUENCE [LARGE SCALE GENOMIC DNA]</scope>
    <source>
        <strain evidence="3">ATCC 33931 / DSM 2075 / LMG 7858 / VKM B-1802 / 2st14</strain>
    </source>
</reference>
<dbReference type="EMBL" id="CP002085">
    <property type="protein sequence ID" value="ADK86398.1"/>
    <property type="molecule type" value="Genomic_DNA"/>
</dbReference>
<dbReference type="eggNOG" id="COG0640">
    <property type="taxonomic scope" value="Bacteria"/>
</dbReference>
<dbReference type="OrthoDB" id="9806976at2"/>
<dbReference type="RefSeq" id="WP_013259835.1">
    <property type="nucleotide sequence ID" value="NC_014365.1"/>
</dbReference>